<dbReference type="AlphaFoldDB" id="A0A1I1XU22"/>
<dbReference type="CDD" id="cd00093">
    <property type="entry name" value="HTH_XRE"/>
    <property type="match status" value="1"/>
</dbReference>
<protein>
    <submittedName>
        <fullName evidence="2">Helix-turn-helix</fullName>
    </submittedName>
</protein>
<keyword evidence="3" id="KW-1185">Reference proteome</keyword>
<gene>
    <name evidence="2" type="ORF">SAMN04487969_10194</name>
</gene>
<name>A0A1I1XU22_9BACL</name>
<reference evidence="3" key="1">
    <citation type="submission" date="2016-10" db="EMBL/GenBank/DDBJ databases">
        <authorList>
            <person name="Varghese N."/>
            <person name="Submissions S."/>
        </authorList>
    </citation>
    <scope>NUCLEOTIDE SEQUENCE [LARGE SCALE GENOMIC DNA]</scope>
    <source>
        <strain evidence="3">CGMCC 1.10223</strain>
    </source>
</reference>
<evidence type="ECO:0000259" key="1">
    <source>
        <dbReference type="PROSITE" id="PS50943"/>
    </source>
</evidence>
<dbReference type="EMBL" id="FONN01000001">
    <property type="protein sequence ID" value="SFE10855.1"/>
    <property type="molecule type" value="Genomic_DNA"/>
</dbReference>
<dbReference type="Gene3D" id="1.10.260.40">
    <property type="entry name" value="lambda repressor-like DNA-binding domains"/>
    <property type="match status" value="1"/>
</dbReference>
<organism evidence="2 3">
    <name type="scientific">Paenibacillus algorifonticola</name>
    <dbReference type="NCBI Taxonomy" id="684063"/>
    <lineage>
        <taxon>Bacteria</taxon>
        <taxon>Bacillati</taxon>
        <taxon>Bacillota</taxon>
        <taxon>Bacilli</taxon>
        <taxon>Bacillales</taxon>
        <taxon>Paenibacillaceae</taxon>
        <taxon>Paenibacillus</taxon>
    </lineage>
</organism>
<evidence type="ECO:0000313" key="3">
    <source>
        <dbReference type="Proteomes" id="UP000183410"/>
    </source>
</evidence>
<dbReference type="InterPro" id="IPR010982">
    <property type="entry name" value="Lambda_DNA-bd_dom_sf"/>
</dbReference>
<feature type="domain" description="HTH cro/C1-type" evidence="1">
    <location>
        <begin position="7"/>
        <end position="62"/>
    </location>
</feature>
<sequence length="193" mass="21727">MSIANRIVKLIEKKGVSRYQLAKLSGVPYTTLIKVLDGTTKNPQIDTLNSIAKTLDVSIEDITQPWVSEIIEGLLETYKFSYEDLAKGTSLTTEYLTSIDDLVPGPWDYESIDKVAKFLHISNIPIRAALARQEPPAYNGPSMTAEEAFADEKFYEPETIAAHHVGEDWSEEELAEIEQFKQFVKMKRQKGGQ</sequence>
<dbReference type="PROSITE" id="PS50943">
    <property type="entry name" value="HTH_CROC1"/>
    <property type="match status" value="1"/>
</dbReference>
<evidence type="ECO:0000313" key="2">
    <source>
        <dbReference type="EMBL" id="SFE10855.1"/>
    </source>
</evidence>
<accession>A0A1I1XU22</accession>
<dbReference type="SMART" id="SM00530">
    <property type="entry name" value="HTH_XRE"/>
    <property type="match status" value="1"/>
</dbReference>
<proteinExistence type="predicted"/>
<dbReference type="GO" id="GO:0003677">
    <property type="term" value="F:DNA binding"/>
    <property type="evidence" value="ECO:0007669"/>
    <property type="project" value="InterPro"/>
</dbReference>
<dbReference type="RefSeq" id="WP_052736913.1">
    <property type="nucleotide sequence ID" value="NZ_FONN01000001.1"/>
</dbReference>
<dbReference type="InterPro" id="IPR001387">
    <property type="entry name" value="Cro/C1-type_HTH"/>
</dbReference>
<dbReference type="Pfam" id="PF13443">
    <property type="entry name" value="HTH_26"/>
    <property type="match status" value="1"/>
</dbReference>
<dbReference type="Proteomes" id="UP000183410">
    <property type="component" value="Unassembled WGS sequence"/>
</dbReference>
<dbReference type="OrthoDB" id="9811208at2"/>
<dbReference type="SUPFAM" id="SSF47413">
    <property type="entry name" value="lambda repressor-like DNA-binding domains"/>
    <property type="match status" value="1"/>
</dbReference>